<keyword evidence="2" id="KW-1185">Reference proteome</keyword>
<evidence type="ECO:0000313" key="2">
    <source>
        <dbReference type="Proteomes" id="UP000492821"/>
    </source>
</evidence>
<reference evidence="3" key="2">
    <citation type="submission" date="2020-10" db="UniProtKB">
        <authorList>
            <consortium name="WormBaseParasite"/>
        </authorList>
    </citation>
    <scope>IDENTIFICATION</scope>
</reference>
<protein>
    <submittedName>
        <fullName evidence="3">Secreted protein</fullName>
    </submittedName>
</protein>
<evidence type="ECO:0000256" key="1">
    <source>
        <dbReference type="SAM" id="SignalP"/>
    </source>
</evidence>
<feature type="signal peptide" evidence="1">
    <location>
        <begin position="1"/>
        <end position="28"/>
    </location>
</feature>
<organism evidence="2 3">
    <name type="scientific">Panagrellus redivivus</name>
    <name type="common">Microworm</name>
    <dbReference type="NCBI Taxonomy" id="6233"/>
    <lineage>
        <taxon>Eukaryota</taxon>
        <taxon>Metazoa</taxon>
        <taxon>Ecdysozoa</taxon>
        <taxon>Nematoda</taxon>
        <taxon>Chromadorea</taxon>
        <taxon>Rhabditida</taxon>
        <taxon>Tylenchina</taxon>
        <taxon>Panagrolaimomorpha</taxon>
        <taxon>Panagrolaimoidea</taxon>
        <taxon>Panagrolaimidae</taxon>
        <taxon>Panagrellus</taxon>
    </lineage>
</organism>
<dbReference type="WBParaSite" id="Pan_g11822.t1">
    <property type="protein sequence ID" value="Pan_g11822.t1"/>
    <property type="gene ID" value="Pan_g11822"/>
</dbReference>
<accession>A0A7E4ZQR8</accession>
<evidence type="ECO:0000313" key="3">
    <source>
        <dbReference type="WBParaSite" id="Pan_g11822.t1"/>
    </source>
</evidence>
<feature type="chain" id="PRO_5028895678" evidence="1">
    <location>
        <begin position="29"/>
        <end position="111"/>
    </location>
</feature>
<dbReference type="Proteomes" id="UP000492821">
    <property type="component" value="Unassembled WGS sequence"/>
</dbReference>
<sequence>MSIRSRRRRAWPQALLRLGCLCVPWAGGSDDDDRMEPPSLSINRFDARRLMRRQRGLKRLHKVEDAAGVEAACFCAPTIDSGAPTFVACFMVHLNAGSTLTVPLTVACTSP</sequence>
<dbReference type="AlphaFoldDB" id="A0A7E4ZQR8"/>
<reference evidence="2" key="1">
    <citation type="journal article" date="2013" name="Genetics">
        <title>The draft genome and transcriptome of Panagrellus redivivus are shaped by the harsh demands of a free-living lifestyle.</title>
        <authorList>
            <person name="Srinivasan J."/>
            <person name="Dillman A.R."/>
            <person name="Macchietto M.G."/>
            <person name="Heikkinen L."/>
            <person name="Lakso M."/>
            <person name="Fracchia K.M."/>
            <person name="Antoshechkin I."/>
            <person name="Mortazavi A."/>
            <person name="Wong G."/>
            <person name="Sternberg P.W."/>
        </authorList>
    </citation>
    <scope>NUCLEOTIDE SEQUENCE [LARGE SCALE GENOMIC DNA]</scope>
    <source>
        <strain evidence="2">MT8872</strain>
    </source>
</reference>
<name>A0A7E4ZQR8_PANRE</name>
<proteinExistence type="predicted"/>
<keyword evidence="1" id="KW-0732">Signal</keyword>